<comment type="caution">
    <text evidence="5">The sequence shown here is derived from an EMBL/GenBank/DDBJ whole genome shotgun (WGS) entry which is preliminary data.</text>
</comment>
<evidence type="ECO:0000256" key="2">
    <source>
        <dbReference type="ARBA" id="ARBA00022801"/>
    </source>
</evidence>
<proteinExistence type="inferred from homology"/>
<dbReference type="InterPro" id="IPR023296">
    <property type="entry name" value="Glyco_hydro_beta-prop_sf"/>
</dbReference>
<dbReference type="EMBL" id="JACOPG010000002">
    <property type="protein sequence ID" value="MBC5686316.1"/>
    <property type="molecule type" value="Genomic_DNA"/>
</dbReference>
<keyword evidence="6" id="KW-1185">Reference proteome</keyword>
<dbReference type="SUPFAM" id="SSF75005">
    <property type="entry name" value="Arabinanase/levansucrase/invertase"/>
    <property type="match status" value="1"/>
</dbReference>
<dbReference type="InterPro" id="IPR006710">
    <property type="entry name" value="Glyco_hydro_43"/>
</dbReference>
<dbReference type="PANTHER" id="PTHR22925">
    <property type="entry name" value="GLYCOSYL HYDROLASE 43 FAMILY MEMBER"/>
    <property type="match status" value="1"/>
</dbReference>
<comment type="similarity">
    <text evidence="1 4">Belongs to the glycosyl hydrolase 43 family.</text>
</comment>
<dbReference type="PANTHER" id="PTHR22925:SF3">
    <property type="entry name" value="GLYCOSYL HYDROLASE FAMILY PROTEIN 43"/>
    <property type="match status" value="1"/>
</dbReference>
<reference evidence="5 6" key="1">
    <citation type="submission" date="2020-08" db="EMBL/GenBank/DDBJ databases">
        <title>Genome public.</title>
        <authorList>
            <person name="Liu C."/>
            <person name="Sun Q."/>
        </authorList>
    </citation>
    <scope>NUCLEOTIDE SEQUENCE [LARGE SCALE GENOMIC DNA]</scope>
    <source>
        <strain evidence="5 6">NSJ-9</strain>
    </source>
</reference>
<evidence type="ECO:0000256" key="1">
    <source>
        <dbReference type="ARBA" id="ARBA00009865"/>
    </source>
</evidence>
<protein>
    <submittedName>
        <fullName evidence="5">Family 43 glycosylhydrolase</fullName>
    </submittedName>
</protein>
<evidence type="ECO:0000313" key="6">
    <source>
        <dbReference type="Proteomes" id="UP000643810"/>
    </source>
</evidence>
<evidence type="ECO:0000256" key="3">
    <source>
        <dbReference type="ARBA" id="ARBA00023295"/>
    </source>
</evidence>
<evidence type="ECO:0000256" key="4">
    <source>
        <dbReference type="RuleBase" id="RU361187"/>
    </source>
</evidence>
<name>A0ABR7GHE5_9FIRM</name>
<evidence type="ECO:0000313" key="5">
    <source>
        <dbReference type="EMBL" id="MBC5686316.1"/>
    </source>
</evidence>
<dbReference type="RefSeq" id="WP_118280566.1">
    <property type="nucleotide sequence ID" value="NZ_JACOPG010000002.1"/>
</dbReference>
<keyword evidence="2 4" id="KW-0378">Hydrolase</keyword>
<sequence>MYDSFRPGQVWLDTEGKRIQAHGGSVIYVDGIYYWYGENKEFTDGTNDVWTYGIRFYRSNDLYNWEDLGLVIPPDTEDENSPLNPTNCMLDRPHIIYNERTEKYVCWVKIMHKEGHQDEAVLTADKITGPYTLVNQGIRPLGMSAGDFDLAVAEDGKAYYYFERVHSETICADLNEEYTDVTGFYSAHFPHPHPPYVREATAHLFHKHKHYLLTSGTSGYLPNPSEVAVADSWHGPYMVLGDPHPEDVSHTSFHSQISCIFKVEGTKDLYIAAADRWCPDCMDLDYEFYAKVYDKLFSGTEEEKSRIRQMPEFSRIDDMGRNTSIADYVWLPIRFVEACEEYPQGMVFIDWKDEWRWQDYVGK</sequence>
<dbReference type="Gene3D" id="2.115.10.20">
    <property type="entry name" value="Glycosyl hydrolase domain, family 43"/>
    <property type="match status" value="1"/>
</dbReference>
<keyword evidence="3 4" id="KW-0326">Glycosidase</keyword>
<accession>A0ABR7GHE5</accession>
<organism evidence="5 6">
    <name type="scientific">Roseburia lenta</name>
    <dbReference type="NCBI Taxonomy" id="2763061"/>
    <lineage>
        <taxon>Bacteria</taxon>
        <taxon>Bacillati</taxon>
        <taxon>Bacillota</taxon>
        <taxon>Clostridia</taxon>
        <taxon>Lachnospirales</taxon>
        <taxon>Lachnospiraceae</taxon>
        <taxon>Roseburia</taxon>
    </lineage>
</organism>
<gene>
    <name evidence="5" type="ORF">H8R94_06795</name>
</gene>
<dbReference type="Proteomes" id="UP000643810">
    <property type="component" value="Unassembled WGS sequence"/>
</dbReference>
<dbReference type="CDD" id="cd18826">
    <property type="entry name" value="GH43_CtGH43-like"/>
    <property type="match status" value="1"/>
</dbReference>
<dbReference type="Pfam" id="PF04616">
    <property type="entry name" value="Glyco_hydro_43"/>
    <property type="match status" value="1"/>
</dbReference>